<sequence length="151" mass="16638">MKDGDRDLVWVDLQKAAAFLDSELSMRLTERVGMSSSEFQVLWYLANAVDRSLTMSEAAARLSMSPSGMTRLADRIVRRGWVERRTDAANRRIAIVTLTDAGVAAARDGYLVAREARRELVDARLTDDDVHSLGKIAGKLLGRIGITDVSS</sequence>
<dbReference type="InterPro" id="IPR036388">
    <property type="entry name" value="WH-like_DNA-bd_sf"/>
</dbReference>
<dbReference type="RefSeq" id="WP_166986687.1">
    <property type="nucleotide sequence ID" value="NZ_CP061169.1"/>
</dbReference>
<evidence type="ECO:0000313" key="2">
    <source>
        <dbReference type="EMBL" id="QPZ38366.1"/>
    </source>
</evidence>
<dbReference type="Pfam" id="PF12802">
    <property type="entry name" value="MarR_2"/>
    <property type="match status" value="1"/>
</dbReference>
<name>A0ABX6YHS7_9MICO</name>
<dbReference type="EMBL" id="CP061169">
    <property type="protein sequence ID" value="QPZ38366.1"/>
    <property type="molecule type" value="Genomic_DNA"/>
</dbReference>
<feature type="domain" description="HTH marR-type" evidence="1">
    <location>
        <begin position="6"/>
        <end position="142"/>
    </location>
</feature>
<gene>
    <name evidence="2" type="ORF">HCR76_16530</name>
</gene>
<dbReference type="SMART" id="SM00347">
    <property type="entry name" value="HTH_MARR"/>
    <property type="match status" value="1"/>
</dbReference>
<dbReference type="SUPFAM" id="SSF46785">
    <property type="entry name" value="Winged helix' DNA-binding domain"/>
    <property type="match status" value="1"/>
</dbReference>
<protein>
    <submittedName>
        <fullName evidence="2">MarR family transcriptional regulator</fullName>
    </submittedName>
</protein>
<accession>A0ABX6YHS7</accession>
<dbReference type="Proteomes" id="UP000662814">
    <property type="component" value="Chromosome"/>
</dbReference>
<dbReference type="PRINTS" id="PR00598">
    <property type="entry name" value="HTHMARR"/>
</dbReference>
<reference evidence="2 3" key="1">
    <citation type="submission" date="2020-12" db="EMBL/GenBank/DDBJ databases">
        <title>Microbacterium sp. HY060.</title>
        <authorList>
            <person name="Zhou J."/>
        </authorList>
    </citation>
    <scope>NUCLEOTIDE SEQUENCE [LARGE SCALE GENOMIC DNA]</scope>
    <source>
        <strain evidence="2 3">HY60</strain>
    </source>
</reference>
<dbReference type="PROSITE" id="PS50995">
    <property type="entry name" value="HTH_MARR_2"/>
    <property type="match status" value="1"/>
</dbReference>
<dbReference type="InterPro" id="IPR000835">
    <property type="entry name" value="HTH_MarR-typ"/>
</dbReference>
<dbReference type="PANTHER" id="PTHR33164">
    <property type="entry name" value="TRANSCRIPTIONAL REGULATOR, MARR FAMILY"/>
    <property type="match status" value="1"/>
</dbReference>
<dbReference type="InterPro" id="IPR039422">
    <property type="entry name" value="MarR/SlyA-like"/>
</dbReference>
<organism evidence="2 3">
    <name type="scientific">Paramicrobacterium chengjingii</name>
    <dbReference type="NCBI Taxonomy" id="2769067"/>
    <lineage>
        <taxon>Bacteria</taxon>
        <taxon>Bacillati</taxon>
        <taxon>Actinomycetota</taxon>
        <taxon>Actinomycetes</taxon>
        <taxon>Micrococcales</taxon>
        <taxon>Microbacteriaceae</taxon>
        <taxon>Paramicrobacterium</taxon>
    </lineage>
</organism>
<keyword evidence="3" id="KW-1185">Reference proteome</keyword>
<evidence type="ECO:0000313" key="3">
    <source>
        <dbReference type="Proteomes" id="UP000662814"/>
    </source>
</evidence>
<dbReference type="PANTHER" id="PTHR33164:SF43">
    <property type="entry name" value="HTH-TYPE TRANSCRIPTIONAL REPRESSOR YETL"/>
    <property type="match status" value="1"/>
</dbReference>
<evidence type="ECO:0000259" key="1">
    <source>
        <dbReference type="PROSITE" id="PS50995"/>
    </source>
</evidence>
<dbReference type="Gene3D" id="1.10.10.10">
    <property type="entry name" value="Winged helix-like DNA-binding domain superfamily/Winged helix DNA-binding domain"/>
    <property type="match status" value="1"/>
</dbReference>
<proteinExistence type="predicted"/>
<dbReference type="InterPro" id="IPR036390">
    <property type="entry name" value="WH_DNA-bd_sf"/>
</dbReference>